<proteinExistence type="predicted"/>
<dbReference type="AlphaFoldDB" id="A0AAD2BS49"/>
<sequence>MTAEEQIKQAENLAQEHGDGTVTPIFTHASSRAALGLSDERVLAVAAALESARVFIRNGVELGYIRMPDTDCPDPAHGTLPLIERAMHMLSRAPAATVAEPSGANLEGLAKALLAPREIVRDAQGWLDHPALPVCDENVRFDELLGAFGLETYFRAMDGDIDCDAYERIVDAGNGCAEWTPTPPEGEGWTLLTVYETEDGPYAMFARQKQPEPRKRYRKSAQQQAEPSDAESALARLRYKACRNAEKLEVNAADLRALIGHVDALHAQAYMAAQQHPAPVVKDSLTAWQGVAVGDEAIERAAIAMHALRRDLANGVGDRSFDMEFDDLHDEIKKVDRGLARAAITAAQSGQRAGVAIDDVLMVRDLMRRGMLVPDTPEGWRAALEPFAAPTQQHSGAGLKQKQQ</sequence>
<dbReference type="RefSeq" id="WP_052698649.1">
    <property type="nucleotide sequence ID" value="NZ_CATZAZ010000011.1"/>
</dbReference>
<evidence type="ECO:0000313" key="3">
    <source>
        <dbReference type="Proteomes" id="UP001189756"/>
    </source>
</evidence>
<dbReference type="Proteomes" id="UP001189756">
    <property type="component" value="Unassembled WGS sequence"/>
</dbReference>
<accession>A0AAD2BS49</accession>
<dbReference type="GeneID" id="34794412"/>
<evidence type="ECO:0000313" key="2">
    <source>
        <dbReference type="EMBL" id="CAJ0804333.1"/>
    </source>
</evidence>
<evidence type="ECO:0000256" key="1">
    <source>
        <dbReference type="SAM" id="MobiDB-lite"/>
    </source>
</evidence>
<feature type="region of interest" description="Disordered" evidence="1">
    <location>
        <begin position="207"/>
        <end position="231"/>
    </location>
</feature>
<gene>
    <name evidence="2" type="ORF">R77560_04056</name>
</gene>
<dbReference type="EMBL" id="CATZAZ010000011">
    <property type="protein sequence ID" value="CAJ0804333.1"/>
    <property type="molecule type" value="Genomic_DNA"/>
</dbReference>
<name>A0AAD2BS49_9RALS</name>
<reference evidence="2" key="1">
    <citation type="submission" date="2023-07" db="EMBL/GenBank/DDBJ databases">
        <authorList>
            <person name="Peeters C."/>
        </authorList>
    </citation>
    <scope>NUCLEOTIDE SEQUENCE</scope>
    <source>
        <strain evidence="2">R-77560</strain>
    </source>
</reference>
<protein>
    <submittedName>
        <fullName evidence="2">Uncharacterized protein</fullName>
    </submittedName>
</protein>
<comment type="caution">
    <text evidence="2">The sequence shown here is derived from an EMBL/GenBank/DDBJ whole genome shotgun (WGS) entry which is preliminary data.</text>
</comment>
<organism evidence="2 3">
    <name type="scientific">Ralstonia thomasii</name>
    <dbReference type="NCBI Taxonomy" id="3058596"/>
    <lineage>
        <taxon>Bacteria</taxon>
        <taxon>Pseudomonadati</taxon>
        <taxon>Pseudomonadota</taxon>
        <taxon>Betaproteobacteria</taxon>
        <taxon>Burkholderiales</taxon>
        <taxon>Burkholderiaceae</taxon>
        <taxon>Ralstonia</taxon>
    </lineage>
</organism>